<dbReference type="GO" id="GO:0005737">
    <property type="term" value="C:cytoplasm"/>
    <property type="evidence" value="ECO:0007669"/>
    <property type="project" value="UniProtKB-ARBA"/>
</dbReference>
<feature type="signal peptide" evidence="2">
    <location>
        <begin position="1"/>
        <end position="21"/>
    </location>
</feature>
<proteinExistence type="inferred from homology"/>
<dbReference type="GO" id="GO:0005524">
    <property type="term" value="F:ATP binding"/>
    <property type="evidence" value="ECO:0007669"/>
    <property type="project" value="InterPro"/>
</dbReference>
<keyword evidence="4" id="KW-1185">Reference proteome</keyword>
<dbReference type="PANTHER" id="PTHR10760:SF2">
    <property type="entry name" value="LD13476P-RELATED"/>
    <property type="match status" value="1"/>
</dbReference>
<dbReference type="InterPro" id="IPR027417">
    <property type="entry name" value="P-loop_NTPase"/>
</dbReference>
<dbReference type="Gene3D" id="3.40.50.300">
    <property type="entry name" value="P-loop containing nucleotide triphosphate hydrolases"/>
    <property type="match status" value="1"/>
</dbReference>
<dbReference type="GO" id="GO:0016887">
    <property type="term" value="F:ATP hydrolysis activity"/>
    <property type="evidence" value="ECO:0007669"/>
    <property type="project" value="InterPro"/>
</dbReference>
<organism evidence="3 4">
    <name type="scientific">Chloropicon roscoffensis</name>
    <dbReference type="NCBI Taxonomy" id="1461544"/>
    <lineage>
        <taxon>Eukaryota</taxon>
        <taxon>Viridiplantae</taxon>
        <taxon>Chlorophyta</taxon>
        <taxon>Chloropicophyceae</taxon>
        <taxon>Chloropicales</taxon>
        <taxon>Chloropicaceae</taxon>
        <taxon>Chloropicon</taxon>
    </lineage>
</organism>
<reference evidence="3 4" key="1">
    <citation type="submission" date="2024-03" db="EMBL/GenBank/DDBJ databases">
        <title>Complete genome sequence of the green alga Chloropicon roscoffensis RCC1871.</title>
        <authorList>
            <person name="Lemieux C."/>
            <person name="Pombert J.-F."/>
            <person name="Otis C."/>
            <person name="Turmel M."/>
        </authorList>
    </citation>
    <scope>NUCLEOTIDE SEQUENCE [LARGE SCALE GENOMIC DNA]</scope>
    <source>
        <strain evidence="3 4">RCC1871</strain>
    </source>
</reference>
<gene>
    <name evidence="3" type="ORF">HKI87_11g68570</name>
</gene>
<comment type="similarity">
    <text evidence="1">Belongs to the ClpA/ClpB family. Torsin subfamily.</text>
</comment>
<dbReference type="PANTHER" id="PTHR10760">
    <property type="entry name" value="TORSIN"/>
    <property type="match status" value="1"/>
</dbReference>
<accession>A0AAX4PI81</accession>
<evidence type="ECO:0008006" key="5">
    <source>
        <dbReference type="Google" id="ProtNLM"/>
    </source>
</evidence>
<dbReference type="AlphaFoldDB" id="A0AAX4PI81"/>
<dbReference type="InterPro" id="IPR010448">
    <property type="entry name" value="Torsin"/>
</dbReference>
<protein>
    <recommendedName>
        <fullName evidence="5">AAA+ ATPase domain-containing protein</fullName>
    </recommendedName>
</protein>
<feature type="chain" id="PRO_5043769250" description="AAA+ ATPase domain-containing protein" evidence="2">
    <location>
        <begin position="22"/>
        <end position="377"/>
    </location>
</feature>
<dbReference type="EMBL" id="CP151511">
    <property type="protein sequence ID" value="WZN65300.1"/>
    <property type="molecule type" value="Genomic_DNA"/>
</dbReference>
<evidence type="ECO:0000256" key="2">
    <source>
        <dbReference type="SAM" id="SignalP"/>
    </source>
</evidence>
<dbReference type="Proteomes" id="UP001472866">
    <property type="component" value="Chromosome 11"/>
</dbReference>
<evidence type="ECO:0000313" key="3">
    <source>
        <dbReference type="EMBL" id="WZN65300.1"/>
    </source>
</evidence>
<name>A0AAX4PI81_9CHLO</name>
<keyword evidence="2" id="KW-0732">Signal</keyword>
<dbReference type="SUPFAM" id="SSF52540">
    <property type="entry name" value="P-loop containing nucleoside triphosphate hydrolases"/>
    <property type="match status" value="1"/>
</dbReference>
<dbReference type="Pfam" id="PF06309">
    <property type="entry name" value="Torsin"/>
    <property type="match status" value="1"/>
</dbReference>
<evidence type="ECO:0000313" key="4">
    <source>
        <dbReference type="Proteomes" id="UP001472866"/>
    </source>
</evidence>
<sequence>MIASAMGVVLSSLVAVGLLLLAPEPPGFDGDSCARLQNKLDKEVFGQQAAALQFSSAVCDHLWDQEPLKPLVLSIHGPPGVGKSYSHFVAARALYNATSKAESNLLFYDKNKNKNKVKPPECPGLNCPGYKVVYGLDYTIAEGEAQSQALINKLMEHLTRYKESVVVIEEYDKLDCRSRGVLKQIFDKGEAANATESLKRSVFLLESNAGYGKIAEALVEAGGRQDLVDLEALQYTLKNMMFALWQRDGCEDRVDTVKALSLIDMFVPYFPLSRESVSRIMSSAIERRVAALNAERVDRGFEGRVGVRVEQRALEFLNDRIEWDGSYAVEGAKEVSTVIRRHVFGLLYGLAGEEEKEGEYELDLDEGSGKVVLRKKG</sequence>
<evidence type="ECO:0000256" key="1">
    <source>
        <dbReference type="ARBA" id="ARBA00006235"/>
    </source>
</evidence>